<evidence type="ECO:0000313" key="15">
    <source>
        <dbReference type="EMBL" id="GAA0522487.1"/>
    </source>
</evidence>
<evidence type="ECO:0000256" key="2">
    <source>
        <dbReference type="ARBA" id="ARBA00001947"/>
    </source>
</evidence>
<organism evidence="15 16">
    <name type="scientific">Saccharopolyspora erythraea</name>
    <name type="common">Streptomyces erythraeus</name>
    <dbReference type="NCBI Taxonomy" id="1836"/>
    <lineage>
        <taxon>Bacteria</taxon>
        <taxon>Bacillati</taxon>
        <taxon>Actinomycetota</taxon>
        <taxon>Actinomycetes</taxon>
        <taxon>Pseudonocardiales</taxon>
        <taxon>Pseudonocardiaceae</taxon>
        <taxon>Saccharopolyspora</taxon>
    </lineage>
</organism>
<evidence type="ECO:0000256" key="9">
    <source>
        <dbReference type="ARBA" id="ARBA00022801"/>
    </source>
</evidence>
<evidence type="ECO:0000256" key="5">
    <source>
        <dbReference type="ARBA" id="ARBA00022525"/>
    </source>
</evidence>
<feature type="domain" description="Peptidase M9 collagenase N-terminal" evidence="14">
    <location>
        <begin position="65"/>
        <end position="246"/>
    </location>
</feature>
<dbReference type="Proteomes" id="UP001500729">
    <property type="component" value="Unassembled WGS sequence"/>
</dbReference>
<evidence type="ECO:0000313" key="16">
    <source>
        <dbReference type="Proteomes" id="UP001500729"/>
    </source>
</evidence>
<keyword evidence="11" id="KW-0482">Metalloprotease</keyword>
<evidence type="ECO:0000256" key="10">
    <source>
        <dbReference type="ARBA" id="ARBA00022833"/>
    </source>
</evidence>
<feature type="region of interest" description="Disordered" evidence="13">
    <location>
        <begin position="1"/>
        <end position="69"/>
    </location>
</feature>
<comment type="subcellular location">
    <subcellularLocation>
        <location evidence="3">Secreted</location>
    </subcellularLocation>
</comment>
<dbReference type="Gene3D" id="3.40.30.160">
    <property type="entry name" value="Collagenase ColT, N-terminal domain"/>
    <property type="match status" value="1"/>
</dbReference>
<evidence type="ECO:0000256" key="6">
    <source>
        <dbReference type="ARBA" id="ARBA00022670"/>
    </source>
</evidence>
<feature type="compositionally biased region" description="Basic and acidic residues" evidence="13">
    <location>
        <begin position="27"/>
        <end position="47"/>
    </location>
</feature>
<keyword evidence="8" id="KW-0732">Signal</keyword>
<dbReference type="EC" id="3.4.24.3" evidence="4"/>
<keyword evidence="7" id="KW-0479">Metal-binding</keyword>
<evidence type="ECO:0000256" key="11">
    <source>
        <dbReference type="ARBA" id="ARBA00023049"/>
    </source>
</evidence>
<keyword evidence="10" id="KW-0862">Zinc</keyword>
<name>A0ABP3MKY7_SACER</name>
<dbReference type="Gene3D" id="1.10.390.20">
    <property type="match status" value="1"/>
</dbReference>
<protein>
    <recommendedName>
        <fullName evidence="4">microbial collagenase</fullName>
        <ecNumber evidence="4">3.4.24.3</ecNumber>
    </recommendedName>
</protein>
<evidence type="ECO:0000259" key="14">
    <source>
        <dbReference type="Pfam" id="PF08453"/>
    </source>
</evidence>
<keyword evidence="9" id="KW-0378">Hydrolase</keyword>
<evidence type="ECO:0000256" key="4">
    <source>
        <dbReference type="ARBA" id="ARBA00012653"/>
    </source>
</evidence>
<dbReference type="Pfam" id="PF01752">
    <property type="entry name" value="Peptidase_M9"/>
    <property type="match status" value="1"/>
</dbReference>
<comment type="cofactor">
    <cofactor evidence="2">
        <name>Zn(2+)</name>
        <dbReference type="ChEBI" id="CHEBI:29105"/>
    </cofactor>
</comment>
<evidence type="ECO:0000256" key="7">
    <source>
        <dbReference type="ARBA" id="ARBA00022723"/>
    </source>
</evidence>
<evidence type="ECO:0000256" key="13">
    <source>
        <dbReference type="SAM" id="MobiDB-lite"/>
    </source>
</evidence>
<evidence type="ECO:0000256" key="8">
    <source>
        <dbReference type="ARBA" id="ARBA00022729"/>
    </source>
</evidence>
<dbReference type="PANTHER" id="PTHR13062">
    <property type="entry name" value="COLLAGENASE"/>
    <property type="match status" value="1"/>
</dbReference>
<sequence>MTAAPQAAIDPGPAVARTAPNRTWLPPEERPPRSADTAALRREHDDPVQSPPRPSTHAADEPMACDPANFTGNTGAELVRQIRAVPTECINTLFRLTGSDAHGAFREEQMVTVANAYRDNALGYPGDNSTATAQLVLYLRAGYYAQWNRPDVVGEYGPALKSAIQGALDAFFANPRSGTVSDANGEVLAESVTLIDSSQENARYLAVVQRLLSDYNSSYDQYWWMVNAVNNVYTVLFRGHQLPEFVDAVQADPAVLAVLRGFALEHLDLLGTERAYLTSNAGRELARFLQHEAMRPTVRPMVRELLGRSEMTGPTAALWVGVAEMTDAHDRENCAEYGTCDLQRRLADAVLTVRHTCSPSIAVRAQQMTAGELEATCTSLIGQDAFFHDKVQDGGRPVADDNNTTVEVVAFDSSADYQTYAGAVFGIDTNNGGMYLEGDPAAPGNQPRFIAYEAEWQRPQFAIWNLNHEYTHYLDGRFDMYGDFAESTSTPTVWWLEGIGEYISYSYRDLPYQEAIEEAGRHTYPLSELWNTTYDADTARVYRWGYLAVRYMAERHPAELASVLGHHRTGDWQAARDLLTRTIGTSFDQDWHTWLDQCAAGACARP</sequence>
<comment type="catalytic activity">
    <reaction evidence="1">
        <text>Digestion of native collagen in the triple helical region at Xaa-|-Gly bonds. With synthetic peptides, a preference is shown for Gly at P3 and P1', Pro and Ala at P2 and P2', and hydroxyproline, Ala or Arg at P3'.</text>
        <dbReference type="EC" id="3.4.24.3"/>
    </reaction>
</comment>
<accession>A0ABP3MKY7</accession>
<evidence type="ECO:0000256" key="12">
    <source>
        <dbReference type="ARBA" id="ARBA00023145"/>
    </source>
</evidence>
<keyword evidence="5" id="KW-0964">Secreted</keyword>
<comment type="caution">
    <text evidence="15">The sequence shown here is derived from an EMBL/GenBank/DDBJ whole genome shotgun (WGS) entry which is preliminary data.</text>
</comment>
<dbReference type="EMBL" id="BAAAGS010000011">
    <property type="protein sequence ID" value="GAA0522487.1"/>
    <property type="molecule type" value="Genomic_DNA"/>
</dbReference>
<dbReference type="PRINTS" id="PR00931">
    <property type="entry name" value="MICOLLPTASE"/>
</dbReference>
<dbReference type="PANTHER" id="PTHR13062:SF9">
    <property type="entry name" value="MICROBIAL COLLAGENASE"/>
    <property type="match status" value="1"/>
</dbReference>
<dbReference type="InterPro" id="IPR013661">
    <property type="entry name" value="Peptidase_M9_N_dom"/>
</dbReference>
<keyword evidence="6" id="KW-0645">Protease</keyword>
<reference evidence="16" key="1">
    <citation type="journal article" date="2019" name="Int. J. Syst. Evol. Microbiol.">
        <title>The Global Catalogue of Microorganisms (GCM) 10K type strain sequencing project: providing services to taxonomists for standard genome sequencing and annotation.</title>
        <authorList>
            <consortium name="The Broad Institute Genomics Platform"/>
            <consortium name="The Broad Institute Genome Sequencing Center for Infectious Disease"/>
            <person name="Wu L."/>
            <person name="Ma J."/>
        </authorList>
    </citation>
    <scope>NUCLEOTIDE SEQUENCE [LARGE SCALE GENOMIC DNA]</scope>
    <source>
        <strain evidence="16">JCM 10303</strain>
    </source>
</reference>
<evidence type="ECO:0000256" key="1">
    <source>
        <dbReference type="ARBA" id="ARBA00000424"/>
    </source>
</evidence>
<keyword evidence="12" id="KW-0865">Zymogen</keyword>
<dbReference type="InterPro" id="IPR002169">
    <property type="entry name" value="Peptidase_M9A/M9B"/>
</dbReference>
<evidence type="ECO:0000256" key="3">
    <source>
        <dbReference type="ARBA" id="ARBA00004613"/>
    </source>
</evidence>
<proteinExistence type="predicted"/>
<dbReference type="Pfam" id="PF08453">
    <property type="entry name" value="Peptidase_M9_N"/>
    <property type="match status" value="1"/>
</dbReference>
<gene>
    <name evidence="15" type="ORF">GCM10009533_22090</name>
</gene>
<keyword evidence="16" id="KW-1185">Reference proteome</keyword>